<dbReference type="KEGG" id="llu:AKJ09_10422"/>
<name>A0A0K1QDC6_9BACT</name>
<feature type="compositionally biased region" description="Polar residues" evidence="1">
    <location>
        <begin position="1"/>
        <end position="29"/>
    </location>
</feature>
<dbReference type="AlphaFoldDB" id="A0A0K1QDC6"/>
<keyword evidence="3" id="KW-1185">Reference proteome</keyword>
<reference evidence="2 3" key="1">
    <citation type="submission" date="2015-08" db="EMBL/GenBank/DDBJ databases">
        <authorList>
            <person name="Babu N.S."/>
            <person name="Beckwith C.J."/>
            <person name="Beseler K.G."/>
            <person name="Brison A."/>
            <person name="Carone J.V."/>
            <person name="Caskin T.P."/>
            <person name="Diamond M."/>
            <person name="Durham M.E."/>
            <person name="Foxe J.M."/>
            <person name="Go M."/>
            <person name="Henderson B.A."/>
            <person name="Jones I.B."/>
            <person name="McGettigan J.A."/>
            <person name="Micheletti S.J."/>
            <person name="Nasrallah M.E."/>
            <person name="Ortiz D."/>
            <person name="Piller C.R."/>
            <person name="Privatt S.R."/>
            <person name="Schneider S.L."/>
            <person name="Sharp S."/>
            <person name="Smith T.C."/>
            <person name="Stanton J.D."/>
            <person name="Ullery H.E."/>
            <person name="Wilson R.J."/>
            <person name="Serrano M.G."/>
            <person name="Buck G."/>
            <person name="Lee V."/>
            <person name="Wang Y."/>
            <person name="Carvalho R."/>
            <person name="Voegtly L."/>
            <person name="Shi R."/>
            <person name="Duckworth R."/>
            <person name="Johnson A."/>
            <person name="Loviza R."/>
            <person name="Walstead R."/>
            <person name="Shah Z."/>
            <person name="Kiflezghi M."/>
            <person name="Wade K."/>
            <person name="Ball S.L."/>
            <person name="Bradley K.W."/>
            <person name="Asai D.J."/>
            <person name="Bowman C.A."/>
            <person name="Russell D.A."/>
            <person name="Pope W.H."/>
            <person name="Jacobs-Sera D."/>
            <person name="Hendrix R.W."/>
            <person name="Hatfull G.F."/>
        </authorList>
    </citation>
    <scope>NUCLEOTIDE SEQUENCE [LARGE SCALE GENOMIC DNA]</scope>
    <source>
        <strain evidence="2 3">DSM 27648</strain>
    </source>
</reference>
<dbReference type="Proteomes" id="UP000064967">
    <property type="component" value="Chromosome"/>
</dbReference>
<protein>
    <submittedName>
        <fullName evidence="2">Uncharacterized protein</fullName>
    </submittedName>
</protein>
<proteinExistence type="predicted"/>
<gene>
    <name evidence="2" type="ORF">AKJ09_10422</name>
</gene>
<evidence type="ECO:0000313" key="3">
    <source>
        <dbReference type="Proteomes" id="UP000064967"/>
    </source>
</evidence>
<feature type="region of interest" description="Disordered" evidence="1">
    <location>
        <begin position="1"/>
        <end position="57"/>
    </location>
</feature>
<accession>A0A0K1QDC6</accession>
<sequence length="57" mass="6208">MPSSDLVSHSSQPTHFRVNSSAVAKSNGQSRVDSVARRSTVRRRASAFRRQTAKGPP</sequence>
<dbReference type="EMBL" id="CP012333">
    <property type="protein sequence ID" value="AKV03759.1"/>
    <property type="molecule type" value="Genomic_DNA"/>
</dbReference>
<organism evidence="2 3">
    <name type="scientific">Labilithrix luteola</name>
    <dbReference type="NCBI Taxonomy" id="1391654"/>
    <lineage>
        <taxon>Bacteria</taxon>
        <taxon>Pseudomonadati</taxon>
        <taxon>Myxococcota</taxon>
        <taxon>Polyangia</taxon>
        <taxon>Polyangiales</taxon>
        <taxon>Labilitrichaceae</taxon>
        <taxon>Labilithrix</taxon>
    </lineage>
</organism>
<evidence type="ECO:0000256" key="1">
    <source>
        <dbReference type="SAM" id="MobiDB-lite"/>
    </source>
</evidence>
<evidence type="ECO:0000313" key="2">
    <source>
        <dbReference type="EMBL" id="AKV03759.1"/>
    </source>
</evidence>